<reference evidence="3 4" key="1">
    <citation type="submission" date="2019-02" db="EMBL/GenBank/DDBJ databases">
        <title>Draft genome sequences of novel Actinobacteria.</title>
        <authorList>
            <person name="Sahin N."/>
            <person name="Ay H."/>
            <person name="Saygin H."/>
        </authorList>
    </citation>
    <scope>NUCLEOTIDE SEQUENCE [LARGE SCALE GENOMIC DNA]</scope>
    <source>
        <strain evidence="3 4">8K307</strain>
    </source>
</reference>
<dbReference type="AlphaFoldDB" id="A0A4R5AN10"/>
<dbReference type="SUPFAM" id="SSF51735">
    <property type="entry name" value="NAD(P)-binding Rossmann-fold domains"/>
    <property type="match status" value="1"/>
</dbReference>
<dbReference type="InterPro" id="IPR051604">
    <property type="entry name" value="Ergot_Alk_Oxidoreductase"/>
</dbReference>
<protein>
    <submittedName>
        <fullName evidence="3">NAD-dependent epimerase/dehydratase family protein</fullName>
    </submittedName>
</protein>
<dbReference type="Pfam" id="PF13460">
    <property type="entry name" value="NAD_binding_10"/>
    <property type="match status" value="1"/>
</dbReference>
<dbReference type="PANTHER" id="PTHR43162">
    <property type="match status" value="1"/>
</dbReference>
<proteinExistence type="predicted"/>
<dbReference type="InterPro" id="IPR016040">
    <property type="entry name" value="NAD(P)-bd_dom"/>
</dbReference>
<dbReference type="OrthoDB" id="3510772at2"/>
<dbReference type="Gene3D" id="3.90.25.10">
    <property type="entry name" value="UDP-galactose 4-epimerase, domain 1"/>
    <property type="match status" value="1"/>
</dbReference>
<dbReference type="Proteomes" id="UP000295217">
    <property type="component" value="Unassembled WGS sequence"/>
</dbReference>
<evidence type="ECO:0000259" key="2">
    <source>
        <dbReference type="Pfam" id="PF13460"/>
    </source>
</evidence>
<dbReference type="RefSeq" id="WP_132101170.1">
    <property type="nucleotide sequence ID" value="NZ_SMLB01000001.1"/>
</dbReference>
<evidence type="ECO:0000256" key="1">
    <source>
        <dbReference type="SAM" id="MobiDB-lite"/>
    </source>
</evidence>
<evidence type="ECO:0000313" key="3">
    <source>
        <dbReference type="EMBL" id="TDD73100.1"/>
    </source>
</evidence>
<evidence type="ECO:0000313" key="4">
    <source>
        <dbReference type="Proteomes" id="UP000295217"/>
    </source>
</evidence>
<gene>
    <name evidence="3" type="ORF">E1262_01045</name>
</gene>
<comment type="caution">
    <text evidence="3">The sequence shown here is derived from an EMBL/GenBank/DDBJ whole genome shotgun (WGS) entry which is preliminary data.</text>
</comment>
<dbReference type="EMBL" id="SMLB01000001">
    <property type="protein sequence ID" value="TDD73100.1"/>
    <property type="molecule type" value="Genomic_DNA"/>
</dbReference>
<sequence length="290" mass="30906">MVILVTGATGTVGRPLVDLLRVAGAHVRAVSRDAAAAGLPAGVEVVDGDPARPDTVAEALDGVTSLFLHPRAVGDAAAELADLARRRGVRRIVALSATNVDDDPSEQPSRYAGDRNREAEDAAAGSGLEWTGLRASFFAANTIAMWGAQIRRGDVVRYVYPHHSEAPVHQQDLASVAARALLTDDVVGRRVELTGPQSLTHAEMAGVIGDVLGRPLRYEARPPREVAEHLVAHGLPEPFVGALMARYERLAGAPQPTSDDVEKILGRPARTFGQWVADHAAAFTDEREHR</sequence>
<dbReference type="PANTHER" id="PTHR43162:SF1">
    <property type="entry name" value="PRESTALK A DIFFERENTIATION PROTEIN A"/>
    <property type="match status" value="1"/>
</dbReference>
<keyword evidence="4" id="KW-1185">Reference proteome</keyword>
<organism evidence="3 4">
    <name type="scientific">Jiangella aurantiaca</name>
    <dbReference type="NCBI Taxonomy" id="2530373"/>
    <lineage>
        <taxon>Bacteria</taxon>
        <taxon>Bacillati</taxon>
        <taxon>Actinomycetota</taxon>
        <taxon>Actinomycetes</taxon>
        <taxon>Jiangellales</taxon>
        <taxon>Jiangellaceae</taxon>
        <taxon>Jiangella</taxon>
    </lineage>
</organism>
<feature type="domain" description="NAD(P)-binding" evidence="2">
    <location>
        <begin position="7"/>
        <end position="181"/>
    </location>
</feature>
<accession>A0A4R5AN10</accession>
<dbReference type="InterPro" id="IPR036291">
    <property type="entry name" value="NAD(P)-bd_dom_sf"/>
</dbReference>
<feature type="region of interest" description="Disordered" evidence="1">
    <location>
        <begin position="99"/>
        <end position="123"/>
    </location>
</feature>
<dbReference type="Gene3D" id="3.40.50.720">
    <property type="entry name" value="NAD(P)-binding Rossmann-like Domain"/>
    <property type="match status" value="1"/>
</dbReference>
<name>A0A4R5AN10_9ACTN</name>